<protein>
    <submittedName>
        <fullName evidence="2">Aspartokinase-like uncharacterized kinase</fullName>
    </submittedName>
</protein>
<dbReference type="InterPro" id="IPR036393">
    <property type="entry name" value="AceGlu_kinase-like_sf"/>
</dbReference>
<name>A0AAE3L3S2_9GAMM</name>
<organism evidence="2 3">
    <name type="scientific">Methylohalomonas lacus</name>
    <dbReference type="NCBI Taxonomy" id="398773"/>
    <lineage>
        <taxon>Bacteria</taxon>
        <taxon>Pseudomonadati</taxon>
        <taxon>Pseudomonadota</taxon>
        <taxon>Gammaproteobacteria</taxon>
        <taxon>Methylohalomonadales</taxon>
        <taxon>Methylohalomonadaceae</taxon>
        <taxon>Methylohalomonas</taxon>
    </lineage>
</organism>
<evidence type="ECO:0000259" key="1">
    <source>
        <dbReference type="Pfam" id="PF00696"/>
    </source>
</evidence>
<keyword evidence="3" id="KW-1185">Reference proteome</keyword>
<dbReference type="EMBL" id="JANUCT010000004">
    <property type="protein sequence ID" value="MCS3902648.1"/>
    <property type="molecule type" value="Genomic_DNA"/>
</dbReference>
<accession>A0AAE3L3S2</accession>
<comment type="caution">
    <text evidence="2">The sequence shown here is derived from an EMBL/GenBank/DDBJ whole genome shotgun (WGS) entry which is preliminary data.</text>
</comment>
<evidence type="ECO:0000313" key="3">
    <source>
        <dbReference type="Proteomes" id="UP001204445"/>
    </source>
</evidence>
<dbReference type="Gene3D" id="3.40.1160.10">
    <property type="entry name" value="Acetylglutamate kinase-like"/>
    <property type="match status" value="1"/>
</dbReference>
<gene>
    <name evidence="2" type="ORF">J2T55_000652</name>
</gene>
<dbReference type="InterPro" id="IPR001048">
    <property type="entry name" value="Asp/Glu/Uridylate_kinase"/>
</dbReference>
<dbReference type="Proteomes" id="UP001204445">
    <property type="component" value="Unassembled WGS sequence"/>
</dbReference>
<dbReference type="AlphaFoldDB" id="A0AAE3L3S2"/>
<reference evidence="2" key="1">
    <citation type="submission" date="2022-08" db="EMBL/GenBank/DDBJ databases">
        <title>Genomic Encyclopedia of Type Strains, Phase III (KMG-III): the genomes of soil and plant-associated and newly described type strains.</title>
        <authorList>
            <person name="Whitman W."/>
        </authorList>
    </citation>
    <scope>NUCLEOTIDE SEQUENCE</scope>
    <source>
        <strain evidence="2">HMT 1</strain>
    </source>
</reference>
<dbReference type="Pfam" id="PF00696">
    <property type="entry name" value="AA_kinase"/>
    <property type="match status" value="1"/>
</dbReference>
<sequence length="202" mass="21796">MDHHPVVIKLGGSLLGQPLLQDWLAAIHQHARGRAVIVPGGGQYADAVREQVDLTAEMAHYQAMLAMRQAANDCIALNPAYKRADSLAAIARLLAADETPIAVPVDDWLFAGDIPASWDWTSDSLALWLADRLQAERLLLVKSVAPDDNPVDVHSCSGIVDAAFADLLTRVTVEGYWAGPATADQLPAWLAGEPRHDIARLD</sequence>
<dbReference type="SUPFAM" id="SSF53633">
    <property type="entry name" value="Carbamate kinase-like"/>
    <property type="match status" value="1"/>
</dbReference>
<evidence type="ECO:0000313" key="2">
    <source>
        <dbReference type="EMBL" id="MCS3902648.1"/>
    </source>
</evidence>
<dbReference type="RefSeq" id="WP_259054206.1">
    <property type="nucleotide sequence ID" value="NZ_JANUCT010000004.1"/>
</dbReference>
<feature type="domain" description="Aspartate/glutamate/uridylate kinase" evidence="1">
    <location>
        <begin position="6"/>
        <end position="70"/>
    </location>
</feature>
<proteinExistence type="predicted"/>